<dbReference type="NCBIfam" id="TIGR04056">
    <property type="entry name" value="OMP_RagA_SusC"/>
    <property type="match status" value="1"/>
</dbReference>
<evidence type="ECO:0000259" key="8">
    <source>
        <dbReference type="Pfam" id="PF07715"/>
    </source>
</evidence>
<keyword evidence="4 7" id="KW-0812">Transmembrane</keyword>
<dbReference type="Gene3D" id="2.40.170.20">
    <property type="entry name" value="TonB-dependent receptor, beta-barrel domain"/>
    <property type="match status" value="1"/>
</dbReference>
<evidence type="ECO:0000256" key="4">
    <source>
        <dbReference type="ARBA" id="ARBA00022692"/>
    </source>
</evidence>
<keyword evidence="5 7" id="KW-0472">Membrane</keyword>
<dbReference type="InterPro" id="IPR012910">
    <property type="entry name" value="Plug_dom"/>
</dbReference>
<dbReference type="PROSITE" id="PS52016">
    <property type="entry name" value="TONB_DEPENDENT_REC_3"/>
    <property type="match status" value="1"/>
</dbReference>
<evidence type="ECO:0000256" key="2">
    <source>
        <dbReference type="ARBA" id="ARBA00022448"/>
    </source>
</evidence>
<dbReference type="InterPro" id="IPR023997">
    <property type="entry name" value="TonB-dep_OMP_SusC/RagA_CS"/>
</dbReference>
<dbReference type="Pfam" id="PF13620">
    <property type="entry name" value="CarboxypepD_reg"/>
    <property type="match status" value="1"/>
</dbReference>
<evidence type="ECO:0000313" key="10">
    <source>
        <dbReference type="Proteomes" id="UP000198916"/>
    </source>
</evidence>
<dbReference type="Proteomes" id="UP000198916">
    <property type="component" value="Unassembled WGS sequence"/>
</dbReference>
<keyword evidence="2 7" id="KW-0813">Transport</keyword>
<evidence type="ECO:0000256" key="7">
    <source>
        <dbReference type="PROSITE-ProRule" id="PRU01360"/>
    </source>
</evidence>
<dbReference type="Pfam" id="PF07715">
    <property type="entry name" value="Plug"/>
    <property type="match status" value="1"/>
</dbReference>
<dbReference type="InterPro" id="IPR037066">
    <property type="entry name" value="Plug_dom_sf"/>
</dbReference>
<dbReference type="STRING" id="332977.SAMN05421740_101391"/>
<keyword evidence="3 7" id="KW-1134">Transmembrane beta strand</keyword>
<dbReference type="SUPFAM" id="SSF56935">
    <property type="entry name" value="Porins"/>
    <property type="match status" value="1"/>
</dbReference>
<dbReference type="InterPro" id="IPR036942">
    <property type="entry name" value="Beta-barrel_TonB_sf"/>
</dbReference>
<dbReference type="NCBIfam" id="TIGR04057">
    <property type="entry name" value="SusC_RagA_signa"/>
    <property type="match status" value="1"/>
</dbReference>
<proteinExistence type="inferred from homology"/>
<reference evidence="10" key="1">
    <citation type="submission" date="2016-10" db="EMBL/GenBank/DDBJ databases">
        <authorList>
            <person name="Varghese N."/>
            <person name="Submissions S."/>
        </authorList>
    </citation>
    <scope>NUCLEOTIDE SEQUENCE [LARGE SCALE GENOMIC DNA]</scope>
    <source>
        <strain evidence="10">Jip14</strain>
    </source>
</reference>
<protein>
    <submittedName>
        <fullName evidence="9">TonB-linked outer membrane protein, SusC/RagA family</fullName>
    </submittedName>
</protein>
<organism evidence="9 10">
    <name type="scientific">Parapedobacter koreensis</name>
    <dbReference type="NCBI Taxonomy" id="332977"/>
    <lineage>
        <taxon>Bacteria</taxon>
        <taxon>Pseudomonadati</taxon>
        <taxon>Bacteroidota</taxon>
        <taxon>Sphingobacteriia</taxon>
        <taxon>Sphingobacteriales</taxon>
        <taxon>Sphingobacteriaceae</taxon>
        <taxon>Parapedobacter</taxon>
    </lineage>
</organism>
<gene>
    <name evidence="9" type="ORF">SAMN05421740_101391</name>
</gene>
<keyword evidence="6 7" id="KW-0998">Cell outer membrane</keyword>
<evidence type="ECO:0000256" key="6">
    <source>
        <dbReference type="ARBA" id="ARBA00023237"/>
    </source>
</evidence>
<dbReference type="EMBL" id="FNZR01000001">
    <property type="protein sequence ID" value="SEK26766.1"/>
    <property type="molecule type" value="Genomic_DNA"/>
</dbReference>
<evidence type="ECO:0000313" key="9">
    <source>
        <dbReference type="EMBL" id="SEK26766.1"/>
    </source>
</evidence>
<dbReference type="InterPro" id="IPR023996">
    <property type="entry name" value="TonB-dep_OMP_SusC/RagA"/>
</dbReference>
<accession>A0A1H7FKZ9</accession>
<dbReference type="Gene3D" id="2.170.130.10">
    <property type="entry name" value="TonB-dependent receptor, plug domain"/>
    <property type="match status" value="1"/>
</dbReference>
<comment type="subcellular location">
    <subcellularLocation>
        <location evidence="1 7">Cell outer membrane</location>
        <topology evidence="1 7">Multi-pass membrane protein</topology>
    </subcellularLocation>
</comment>
<feature type="domain" description="TonB-dependent receptor plug" evidence="8">
    <location>
        <begin position="226"/>
        <end position="333"/>
    </location>
</feature>
<sequence>MEVVSMEKESMNSLLLYLKQVMRISTLAVFIMILMTEVLSAGEATAQFRKKVNIRLEGDNALTAIQQLEKQDVQFAYNAEQLKLDQIRIADRMLEKTTVEEVLAYLLDHTDVMYEETNGFIILKRKQQPGRLVGHITDERGEPLAGASIRIVELNRSFSTDGDGYFTISLQPGIYTVEVNYISYQRQTKQGVNVGGNGTVTVDFTLRESLDALDEVVVVGYGTQRKSDITGAVASVPKDRLEMVPNLNIGQALQGTVPGVVFMQSVGGAAPSGDIMIRGRNSILASNAPLIILDGVPFNGQLMDINVNDVASIEVLKDASSAAIYGSRGANGVILVTTKKGASGQAVIAYDGKYAAQKPNMMPRYMSAEEFYQFKEIREPGKVTGSEQALYDAGAWTDWAELAIRDGSSNQHNLAVSGTINDTKYYLSGGYLKVNGQTINNSFERISSRVNVETKVAKWFTIGTNTQLTFDDGGNAPVSWSDLFATNPLTSAYDENGDLTIYPWPEFIDIANPLAPLNYEYFDKSFQVVANNFLQVDIPFVQGLSYRLNNGLRKRVDDSGVYRGRNTSEGLANRGSANTSRGIGDNILLENILTYQKDIGKHHIFATALYSYEENKGTVNGMEANGFPHDFLGWYAVGQADFVLPSYGYNKTVLISQMLRLNYAYDNRYLLTLTGRRDGYSGFGADNKWGLFPSVALGWNIHRESFFDQDAWVNELKLRASYGTNGNQAVAAYESISRLGEENSVTGGTSLPGYIPTKIGQGNLGWETSRTLNIGMDYGLWKGRVSGDVNLYNTHTFDLLLNRTISPVHGITSITQNIGKTDNRGVEFSVNATLIEKNDFGWMASGNVALNRNKIVSLYGELDAQGNEIDDVANAWFIGRPILVNYDFKFAGVWQLGEEAEAEQWEAQPGYAKIVDVDGSKSRTEADRMVIGQLDPKTTWGLTNTWTYKDIGLSVFMHGVHGITKQNALLQDASASSEVRRNVIKKNWWTPDNPTNEFYMNAVNVQAAPIYENASFIRIKDITLFYNFPERLSKTLGLNRLRVYAVGRNLFTFTEWSASDPELNFGRGNAPLAKEFVFGLNIDF</sequence>
<comment type="similarity">
    <text evidence="7">Belongs to the TonB-dependent receptor family.</text>
</comment>
<name>A0A1H7FKZ9_9SPHI</name>
<dbReference type="SUPFAM" id="SSF49464">
    <property type="entry name" value="Carboxypeptidase regulatory domain-like"/>
    <property type="match status" value="1"/>
</dbReference>
<keyword evidence="10" id="KW-1185">Reference proteome</keyword>
<evidence type="ECO:0000256" key="5">
    <source>
        <dbReference type="ARBA" id="ARBA00023136"/>
    </source>
</evidence>
<dbReference type="Gene3D" id="2.60.40.1120">
    <property type="entry name" value="Carboxypeptidase-like, regulatory domain"/>
    <property type="match status" value="1"/>
</dbReference>
<evidence type="ECO:0000256" key="1">
    <source>
        <dbReference type="ARBA" id="ARBA00004571"/>
    </source>
</evidence>
<evidence type="ECO:0000256" key="3">
    <source>
        <dbReference type="ARBA" id="ARBA00022452"/>
    </source>
</evidence>
<dbReference type="InterPro" id="IPR008969">
    <property type="entry name" value="CarboxyPept-like_regulatory"/>
</dbReference>
<dbReference type="InterPro" id="IPR039426">
    <property type="entry name" value="TonB-dep_rcpt-like"/>
</dbReference>
<dbReference type="AlphaFoldDB" id="A0A1H7FKZ9"/>
<dbReference type="GO" id="GO:0009279">
    <property type="term" value="C:cell outer membrane"/>
    <property type="evidence" value="ECO:0007669"/>
    <property type="project" value="UniProtKB-SubCell"/>
</dbReference>